<feature type="binding site" evidence="7">
    <location>
        <position position="103"/>
    </location>
    <ligand>
        <name>Zn(2+)</name>
        <dbReference type="ChEBI" id="CHEBI:29105"/>
        <label>1</label>
    </ligand>
</feature>
<gene>
    <name evidence="8" type="ORF">AVDCRST_MAG08-3800</name>
</gene>
<feature type="binding site" evidence="7">
    <location>
        <position position="402"/>
    </location>
    <ligand>
        <name>Zn(2+)</name>
        <dbReference type="ChEBI" id="CHEBI:29105"/>
        <label>2</label>
    </ligand>
</feature>
<feature type="binding site" evidence="7">
    <location>
        <position position="205"/>
    </location>
    <ligand>
        <name>Zn(2+)</name>
        <dbReference type="ChEBI" id="CHEBI:29105"/>
        <label>1</label>
    </ligand>
</feature>
<comment type="cofactor">
    <cofactor evidence="7">
        <name>Zn(2+)</name>
        <dbReference type="ChEBI" id="CHEBI:29105"/>
    </cofactor>
    <text evidence="7">Binds 2 Zn(2+) ions per subunit.</text>
</comment>
<name>A0A6J4JLA4_9PROT</name>
<dbReference type="SUPFAM" id="SSF55031">
    <property type="entry name" value="Bacterial exopeptidase dimerisation domain"/>
    <property type="match status" value="1"/>
</dbReference>
<dbReference type="AlphaFoldDB" id="A0A6J4JLA4"/>
<keyword evidence="5 8" id="KW-0378">Hydrolase</keyword>
<dbReference type="InterPro" id="IPR036264">
    <property type="entry name" value="Bact_exopeptidase_dim_dom"/>
</dbReference>
<evidence type="ECO:0000256" key="2">
    <source>
        <dbReference type="ARBA" id="ARBA00006153"/>
    </source>
</evidence>
<dbReference type="InterPro" id="IPR002933">
    <property type="entry name" value="Peptidase_M20"/>
</dbReference>
<evidence type="ECO:0000256" key="4">
    <source>
        <dbReference type="ARBA" id="ARBA00022723"/>
    </source>
</evidence>
<dbReference type="PANTHER" id="PTHR32494:SF19">
    <property type="entry name" value="ALLANTOATE DEIMINASE-RELATED"/>
    <property type="match status" value="1"/>
</dbReference>
<dbReference type="GO" id="GO:0046872">
    <property type="term" value="F:metal ion binding"/>
    <property type="evidence" value="ECO:0007669"/>
    <property type="project" value="UniProtKB-KW"/>
</dbReference>
<dbReference type="Gene3D" id="3.40.630.10">
    <property type="entry name" value="Zn peptidases"/>
    <property type="match status" value="1"/>
</dbReference>
<organism evidence="8">
    <name type="scientific">uncultured Acetobacteraceae bacterium</name>
    <dbReference type="NCBI Taxonomy" id="169975"/>
    <lineage>
        <taxon>Bacteria</taxon>
        <taxon>Pseudomonadati</taxon>
        <taxon>Pseudomonadota</taxon>
        <taxon>Alphaproteobacteria</taxon>
        <taxon>Acetobacterales</taxon>
        <taxon>Acetobacteraceae</taxon>
        <taxon>environmental samples</taxon>
    </lineage>
</organism>
<protein>
    <submittedName>
        <fullName evidence="8">Allantoate amidohydrolase</fullName>
        <ecNumber evidence="8">3.5.3.9</ecNumber>
    </submittedName>
</protein>
<dbReference type="SUPFAM" id="SSF53187">
    <property type="entry name" value="Zn-dependent exopeptidases"/>
    <property type="match status" value="1"/>
</dbReference>
<keyword evidence="7" id="KW-0862">Zinc</keyword>
<dbReference type="GO" id="GO:0047652">
    <property type="term" value="F:allantoate deiminase activity"/>
    <property type="evidence" value="ECO:0007669"/>
    <property type="project" value="UniProtKB-EC"/>
</dbReference>
<dbReference type="NCBIfam" id="TIGR01879">
    <property type="entry name" value="hydantase"/>
    <property type="match status" value="1"/>
</dbReference>
<reference evidence="8" key="1">
    <citation type="submission" date="2020-02" db="EMBL/GenBank/DDBJ databases">
        <authorList>
            <person name="Meier V. D."/>
        </authorList>
    </citation>
    <scope>NUCLEOTIDE SEQUENCE</scope>
    <source>
        <strain evidence="8">AVDCRST_MAG08</strain>
    </source>
</reference>
<dbReference type="EMBL" id="CADCTG010000293">
    <property type="protein sequence ID" value="CAA9281466.1"/>
    <property type="molecule type" value="Genomic_DNA"/>
</dbReference>
<dbReference type="Pfam" id="PF01546">
    <property type="entry name" value="Peptidase_M20"/>
    <property type="match status" value="1"/>
</dbReference>
<evidence type="ECO:0000256" key="7">
    <source>
        <dbReference type="PIRSR" id="PIRSR001235-1"/>
    </source>
</evidence>
<comment type="cofactor">
    <cofactor evidence="1">
        <name>Mn(2+)</name>
        <dbReference type="ChEBI" id="CHEBI:29035"/>
    </cofactor>
</comment>
<dbReference type="PIRSF" id="PIRSF001235">
    <property type="entry name" value="Amidase_carbamoylase"/>
    <property type="match status" value="1"/>
</dbReference>
<evidence type="ECO:0000256" key="6">
    <source>
        <dbReference type="ARBA" id="ARBA00023211"/>
    </source>
</evidence>
<comment type="subunit">
    <text evidence="3">Homodimer.</text>
</comment>
<comment type="similarity">
    <text evidence="2">Belongs to the peptidase M20 family.</text>
</comment>
<dbReference type="EC" id="3.5.3.9" evidence="8"/>
<evidence type="ECO:0000256" key="3">
    <source>
        <dbReference type="ARBA" id="ARBA00011738"/>
    </source>
</evidence>
<feature type="binding site" evidence="7">
    <location>
        <position position="138"/>
    </location>
    <ligand>
        <name>Zn(2+)</name>
        <dbReference type="ChEBI" id="CHEBI:29105"/>
        <label>2</label>
    </ligand>
</feature>
<evidence type="ECO:0000256" key="1">
    <source>
        <dbReference type="ARBA" id="ARBA00001936"/>
    </source>
</evidence>
<dbReference type="PANTHER" id="PTHR32494">
    <property type="entry name" value="ALLANTOATE DEIMINASE-RELATED"/>
    <property type="match status" value="1"/>
</dbReference>
<evidence type="ECO:0000256" key="5">
    <source>
        <dbReference type="ARBA" id="ARBA00022801"/>
    </source>
</evidence>
<dbReference type="Gene3D" id="3.30.70.360">
    <property type="match status" value="1"/>
</dbReference>
<sequence>MNGNIVAAEIGGAVEAERALAVSLFDALRRDGLDEPGVTRDPYGPGEQRAHATATAAAERLGLRVERDFAANTYMTLPGRDPGAPRVVVGSHLDSVPHGGNFDGAAGVVAGLVAVAALKRLGLTPSCDVAVMAVRAEESAWFQVSYVGSRSALGSLPDGALDAKRIDTGRTLAEHMAECGGDPEAIRARRRFLEPAKLRAFLELHIEQAPSLVEDGLPLAVCTGIPGNFRYPNARIEGRNEHVGLPRRFRRDAAMAGADFAVALDRTWEEHEARGVPMAATLGRFHTDAALHGMTFVPGLFHFSLDVRAYDEAVLAGLDRRVDAIVAEVERRRGVRFDLGRKARAAVGPVDPGIKASFEAGARALGLPFAELGSPASHDAAAFAEAGVPMGFLFVRNQNGSHNPEEAMEVDDFLHATSVLTLWLAENLCR</sequence>
<evidence type="ECO:0000313" key="8">
    <source>
        <dbReference type="EMBL" id="CAA9281466.1"/>
    </source>
</evidence>
<proteinExistence type="inferred from homology"/>
<feature type="binding site" evidence="7">
    <location>
        <position position="103"/>
    </location>
    <ligand>
        <name>Zn(2+)</name>
        <dbReference type="ChEBI" id="CHEBI:29105"/>
        <label>2</label>
    </ligand>
</feature>
<keyword evidence="4 7" id="KW-0479">Metal-binding</keyword>
<feature type="binding site" evidence="7">
    <location>
        <position position="92"/>
    </location>
    <ligand>
        <name>Zn(2+)</name>
        <dbReference type="ChEBI" id="CHEBI:29105"/>
        <label>1</label>
    </ligand>
</feature>
<dbReference type="InterPro" id="IPR010158">
    <property type="entry name" value="Amidase_Cbmase"/>
</dbReference>
<accession>A0A6J4JLA4</accession>
<keyword evidence="6" id="KW-0464">Manganese</keyword>